<sequence>MITDKIRVLCYGFDNEELLVRGEMIRVLMSTMLLNGFDNEELLVRGEGAAVKAAGTWGLLAHT</sequence>
<evidence type="ECO:0000313" key="1">
    <source>
        <dbReference type="EMBL" id="GER91904.1"/>
    </source>
</evidence>
<name>A0A5J4KRA5_9CHLR</name>
<comment type="caution">
    <text evidence="1">The sequence shown here is derived from an EMBL/GenBank/DDBJ whole genome shotgun (WGS) entry which is preliminary data.</text>
</comment>
<reference evidence="1 2" key="1">
    <citation type="submission" date="2019-10" db="EMBL/GenBank/DDBJ databases">
        <title>Dictyobacter vulcani sp. nov., within the class Ktedonobacteria, isolated from soil of volcanic Mt. Zao.</title>
        <authorList>
            <person name="Zheng Y."/>
            <person name="Wang C.M."/>
            <person name="Sakai Y."/>
            <person name="Abe K."/>
            <person name="Yokota A."/>
            <person name="Yabe S."/>
        </authorList>
    </citation>
    <scope>NUCLEOTIDE SEQUENCE [LARGE SCALE GENOMIC DNA]</scope>
    <source>
        <strain evidence="1 2">W12</strain>
    </source>
</reference>
<dbReference type="AlphaFoldDB" id="A0A5J4KRA5"/>
<protein>
    <submittedName>
        <fullName evidence="1">Uncharacterized protein</fullName>
    </submittedName>
</protein>
<gene>
    <name evidence="1" type="ORF">KDW_60660</name>
</gene>
<proteinExistence type="predicted"/>
<organism evidence="1 2">
    <name type="scientific">Dictyobacter vulcani</name>
    <dbReference type="NCBI Taxonomy" id="2607529"/>
    <lineage>
        <taxon>Bacteria</taxon>
        <taxon>Bacillati</taxon>
        <taxon>Chloroflexota</taxon>
        <taxon>Ktedonobacteria</taxon>
        <taxon>Ktedonobacterales</taxon>
        <taxon>Dictyobacteraceae</taxon>
        <taxon>Dictyobacter</taxon>
    </lineage>
</organism>
<keyword evidence="2" id="KW-1185">Reference proteome</keyword>
<dbReference type="EMBL" id="BKZW01000004">
    <property type="protein sequence ID" value="GER91904.1"/>
    <property type="molecule type" value="Genomic_DNA"/>
</dbReference>
<evidence type="ECO:0000313" key="2">
    <source>
        <dbReference type="Proteomes" id="UP000326912"/>
    </source>
</evidence>
<accession>A0A5J4KRA5</accession>
<dbReference type="Proteomes" id="UP000326912">
    <property type="component" value="Unassembled WGS sequence"/>
</dbReference>